<dbReference type="Proteomes" id="UP001176940">
    <property type="component" value="Unassembled WGS sequence"/>
</dbReference>
<protein>
    <submittedName>
        <fullName evidence="1">Uncharacterized protein</fullName>
    </submittedName>
</protein>
<organism evidence="1 2">
    <name type="scientific">Ranitomeya imitator</name>
    <name type="common">mimic poison frog</name>
    <dbReference type="NCBI Taxonomy" id="111125"/>
    <lineage>
        <taxon>Eukaryota</taxon>
        <taxon>Metazoa</taxon>
        <taxon>Chordata</taxon>
        <taxon>Craniata</taxon>
        <taxon>Vertebrata</taxon>
        <taxon>Euteleostomi</taxon>
        <taxon>Amphibia</taxon>
        <taxon>Batrachia</taxon>
        <taxon>Anura</taxon>
        <taxon>Neobatrachia</taxon>
        <taxon>Hyloidea</taxon>
        <taxon>Dendrobatidae</taxon>
        <taxon>Dendrobatinae</taxon>
        <taxon>Ranitomeya</taxon>
    </lineage>
</organism>
<keyword evidence="2" id="KW-1185">Reference proteome</keyword>
<evidence type="ECO:0000313" key="1">
    <source>
        <dbReference type="EMBL" id="CAJ0949415.1"/>
    </source>
</evidence>
<comment type="caution">
    <text evidence="1">The sequence shown here is derived from an EMBL/GenBank/DDBJ whole genome shotgun (WGS) entry which is preliminary data.</text>
</comment>
<sequence length="63" mass="6989">MVCEGHQHDSQDRLEQECQIRQLLSRGMSVLGEWSRPLLKPPLALGGGGKILTDTERKGMTSL</sequence>
<accession>A0ABN9LW83</accession>
<gene>
    <name evidence="1" type="ORF">RIMI_LOCUS12582164</name>
</gene>
<proteinExistence type="predicted"/>
<dbReference type="EMBL" id="CAUEEQ010030041">
    <property type="protein sequence ID" value="CAJ0949415.1"/>
    <property type="molecule type" value="Genomic_DNA"/>
</dbReference>
<reference evidence="1" key="1">
    <citation type="submission" date="2023-07" db="EMBL/GenBank/DDBJ databases">
        <authorList>
            <person name="Stuckert A."/>
        </authorList>
    </citation>
    <scope>NUCLEOTIDE SEQUENCE</scope>
</reference>
<evidence type="ECO:0000313" key="2">
    <source>
        <dbReference type="Proteomes" id="UP001176940"/>
    </source>
</evidence>
<name>A0ABN9LW83_9NEOB</name>